<feature type="binding site" evidence="12">
    <location>
        <position position="170"/>
    </location>
    <ligand>
        <name>GTP</name>
        <dbReference type="ChEBI" id="CHEBI:37565"/>
    </ligand>
</feature>
<keyword evidence="7 12" id="KW-0411">Iron-sulfur</keyword>
<dbReference type="HAMAP" id="MF_01225_B">
    <property type="entry name" value="MoaA_B"/>
    <property type="match status" value="1"/>
</dbReference>
<keyword evidence="8 12" id="KW-0342">GTP-binding</keyword>
<dbReference type="Gene3D" id="3.20.20.70">
    <property type="entry name" value="Aldolase class I"/>
    <property type="match status" value="1"/>
</dbReference>
<name>A0A3E0X254_9GAMM</name>
<evidence type="ECO:0000259" key="13">
    <source>
        <dbReference type="PROSITE" id="PS51918"/>
    </source>
</evidence>
<evidence type="ECO:0000256" key="10">
    <source>
        <dbReference type="ARBA" id="ARBA00023239"/>
    </source>
</evidence>
<dbReference type="EMBL" id="NFZW01000001">
    <property type="protein sequence ID" value="RFA39567.1"/>
    <property type="molecule type" value="Genomic_DNA"/>
</dbReference>
<evidence type="ECO:0000256" key="12">
    <source>
        <dbReference type="HAMAP-Rule" id="MF_01225"/>
    </source>
</evidence>
<protein>
    <recommendedName>
        <fullName evidence="1 12">GTP 3',8-cyclase</fullName>
        <ecNumber evidence="1 12">4.1.99.22</ecNumber>
    </recommendedName>
    <alternativeName>
        <fullName evidence="12">Molybdenum cofactor biosynthesis protein A</fullName>
    </alternativeName>
</protein>
<dbReference type="GO" id="GO:0006777">
    <property type="term" value="P:Mo-molybdopterin cofactor biosynthetic process"/>
    <property type="evidence" value="ECO:0007669"/>
    <property type="project" value="UniProtKB-UniRule"/>
</dbReference>
<evidence type="ECO:0000256" key="1">
    <source>
        <dbReference type="ARBA" id="ARBA00012167"/>
    </source>
</evidence>
<dbReference type="PANTHER" id="PTHR22960">
    <property type="entry name" value="MOLYBDOPTERIN COFACTOR SYNTHESIS PROTEIN A"/>
    <property type="match status" value="1"/>
</dbReference>
<dbReference type="RefSeq" id="WP_116300465.1">
    <property type="nucleotide sequence ID" value="NZ_NFZV01000001.1"/>
</dbReference>
<feature type="binding site" evidence="12">
    <location>
        <position position="111"/>
    </location>
    <ligand>
        <name>GTP</name>
        <dbReference type="ChEBI" id="CHEBI:37565"/>
    </ligand>
</feature>
<evidence type="ECO:0000256" key="9">
    <source>
        <dbReference type="ARBA" id="ARBA00023150"/>
    </source>
</evidence>
<keyword evidence="3 12" id="KW-0949">S-adenosyl-L-methionine</keyword>
<dbReference type="InterPro" id="IPR013483">
    <property type="entry name" value="MoaA"/>
</dbReference>
<dbReference type="AlphaFoldDB" id="A0A3E0X254"/>
<evidence type="ECO:0000313" key="14">
    <source>
        <dbReference type="EMBL" id="RFA39567.1"/>
    </source>
</evidence>
<feature type="binding site" evidence="12">
    <location>
        <position position="82"/>
    </location>
    <ligand>
        <name>S-adenosyl-L-methionine</name>
        <dbReference type="ChEBI" id="CHEBI:59789"/>
    </ligand>
</feature>
<dbReference type="Proteomes" id="UP000256763">
    <property type="component" value="Unassembled WGS sequence"/>
</dbReference>
<organism evidence="14 15">
    <name type="scientific">Alkalilimnicola ehrlichii</name>
    <dbReference type="NCBI Taxonomy" id="351052"/>
    <lineage>
        <taxon>Bacteria</taxon>
        <taxon>Pseudomonadati</taxon>
        <taxon>Pseudomonadota</taxon>
        <taxon>Gammaproteobacteria</taxon>
        <taxon>Chromatiales</taxon>
        <taxon>Ectothiorhodospiraceae</taxon>
        <taxon>Alkalilimnicola</taxon>
    </lineage>
</organism>
<keyword evidence="10 12" id="KW-0456">Lyase</keyword>
<dbReference type="CDD" id="cd01335">
    <property type="entry name" value="Radical_SAM"/>
    <property type="match status" value="1"/>
</dbReference>
<feature type="binding site" evidence="12">
    <location>
        <position position="135"/>
    </location>
    <ligand>
        <name>S-adenosyl-L-methionine</name>
        <dbReference type="ChEBI" id="CHEBI:59789"/>
    </ligand>
</feature>
<gene>
    <name evidence="12" type="primary">moaA</name>
    <name evidence="14" type="ORF">CAL65_02060</name>
</gene>
<evidence type="ECO:0000256" key="5">
    <source>
        <dbReference type="ARBA" id="ARBA00022741"/>
    </source>
</evidence>
<accession>A0A3E0X254</accession>
<feature type="binding site" evidence="12">
    <location>
        <position position="35"/>
    </location>
    <ligand>
        <name>[4Fe-4S] cluster</name>
        <dbReference type="ChEBI" id="CHEBI:49883"/>
        <label>1</label>
        <note>4Fe-4S-S-AdoMet</note>
    </ligand>
</feature>
<dbReference type="GO" id="GO:0061798">
    <property type="term" value="F:GTP 3',8'-cyclase activity"/>
    <property type="evidence" value="ECO:0007669"/>
    <property type="project" value="UniProtKB-UniRule"/>
</dbReference>
<feature type="binding site" evidence="12">
    <location>
        <position position="268"/>
    </location>
    <ligand>
        <name>[4Fe-4S] cluster</name>
        <dbReference type="ChEBI" id="CHEBI:49883"/>
        <label>2</label>
        <note>4Fe-4S-substrate</note>
    </ligand>
</feature>
<sequence>MAQVSREVERQESTALVDRFGRSKQKLRISITDRCNFRCGYCMPEDPEWLPREALLSYEELLRLAKLFVTELGIRRIRVTGGEPLLRKGVDRFVASLSALREAGLERISMTSNGVLLRRYAPALVAAGLDDVNVSIDAISPARFQALTKGDLQPVLAGIEAAQAAGLPVKLNAVVIRDHNEDEILPLVRWAYRQRVPLRFIEFMPLDGNGAWSPQKVVPEAEIIERLSPHFAIEQLPRTREPARYYRVNGDYRLGVISTVSNPFCESCDRVRLTATGEIFPCLFSPVGVDLKAPLRAGAGDAELVERIRAAVWQKGRGFAVSAGYVQRSVSMHSLGG</sequence>
<dbReference type="SUPFAM" id="SSF102114">
    <property type="entry name" value="Radical SAM enzymes"/>
    <property type="match status" value="1"/>
</dbReference>
<dbReference type="SFLD" id="SFLDG01383">
    <property type="entry name" value="cyclic_pyranopterin_phosphate"/>
    <property type="match status" value="1"/>
</dbReference>
<feature type="binding site" evidence="12">
    <location>
        <position position="41"/>
    </location>
    <ligand>
        <name>S-adenosyl-L-methionine</name>
        <dbReference type="ChEBI" id="CHEBI:59789"/>
    </ligand>
</feature>
<keyword evidence="4 12" id="KW-0479">Metal-binding</keyword>
<feature type="binding site" evidence="12">
    <location>
        <begin position="270"/>
        <end position="272"/>
    </location>
    <ligand>
        <name>GTP</name>
        <dbReference type="ChEBI" id="CHEBI:37565"/>
    </ligand>
</feature>
<evidence type="ECO:0000256" key="3">
    <source>
        <dbReference type="ARBA" id="ARBA00022691"/>
    </source>
</evidence>
<dbReference type="GO" id="GO:0005525">
    <property type="term" value="F:GTP binding"/>
    <property type="evidence" value="ECO:0007669"/>
    <property type="project" value="UniProtKB-UniRule"/>
</dbReference>
<comment type="function">
    <text evidence="12">Catalyzes the cyclization of GTP to (8S)-3',8-cyclo-7,8-dihydroguanosine 5'-triphosphate.</text>
</comment>
<dbReference type="PROSITE" id="PS51918">
    <property type="entry name" value="RADICAL_SAM"/>
    <property type="match status" value="1"/>
</dbReference>
<evidence type="ECO:0000313" key="15">
    <source>
        <dbReference type="Proteomes" id="UP000256763"/>
    </source>
</evidence>
<dbReference type="GO" id="GO:0061799">
    <property type="term" value="F:cyclic pyranopterin monophosphate synthase activity"/>
    <property type="evidence" value="ECO:0007669"/>
    <property type="project" value="TreeGrafter"/>
</dbReference>
<feature type="binding site" evidence="12">
    <location>
        <position position="282"/>
    </location>
    <ligand>
        <name>[4Fe-4S] cluster</name>
        <dbReference type="ChEBI" id="CHEBI:49883"/>
        <label>2</label>
        <note>4Fe-4S-substrate</note>
    </ligand>
</feature>
<dbReference type="Pfam" id="PF06463">
    <property type="entry name" value="Mob_synth_C"/>
    <property type="match status" value="1"/>
</dbReference>
<dbReference type="SMART" id="SM00729">
    <property type="entry name" value="Elp3"/>
    <property type="match status" value="1"/>
</dbReference>
<dbReference type="SFLD" id="SFLDG01386">
    <property type="entry name" value="main_SPASM_domain-containing"/>
    <property type="match status" value="1"/>
</dbReference>
<comment type="similarity">
    <text evidence="12">Belongs to the radical SAM superfamily. MoaA family.</text>
</comment>
<comment type="catalytic activity">
    <reaction evidence="11 12">
        <text>GTP + AH2 + S-adenosyl-L-methionine = (8S)-3',8-cyclo-7,8-dihydroguanosine 5'-triphosphate + 5'-deoxyadenosine + L-methionine + A + H(+)</text>
        <dbReference type="Rhea" id="RHEA:49576"/>
        <dbReference type="ChEBI" id="CHEBI:13193"/>
        <dbReference type="ChEBI" id="CHEBI:15378"/>
        <dbReference type="ChEBI" id="CHEBI:17319"/>
        <dbReference type="ChEBI" id="CHEBI:17499"/>
        <dbReference type="ChEBI" id="CHEBI:37565"/>
        <dbReference type="ChEBI" id="CHEBI:57844"/>
        <dbReference type="ChEBI" id="CHEBI:59789"/>
        <dbReference type="ChEBI" id="CHEBI:131766"/>
        <dbReference type="EC" id="4.1.99.22"/>
    </reaction>
</comment>
<dbReference type="GO" id="GO:0046872">
    <property type="term" value="F:metal ion binding"/>
    <property type="evidence" value="ECO:0007669"/>
    <property type="project" value="UniProtKB-KW"/>
</dbReference>
<dbReference type="PROSITE" id="PS01305">
    <property type="entry name" value="MOAA_NIFB_PQQE"/>
    <property type="match status" value="1"/>
</dbReference>
<dbReference type="InterPro" id="IPR000385">
    <property type="entry name" value="MoaA_NifB_PqqE_Fe-S-bd_CS"/>
</dbReference>
<dbReference type="OrthoDB" id="9763993at2"/>
<keyword evidence="2 12" id="KW-0004">4Fe-4S</keyword>
<dbReference type="InterPro" id="IPR058240">
    <property type="entry name" value="rSAM_sf"/>
</dbReference>
<reference evidence="15" key="1">
    <citation type="submission" date="2017-05" db="EMBL/GenBank/DDBJ databases">
        <authorList>
            <person name="Sharma S."/>
            <person name="Sidhu C."/>
            <person name="Pinnaka A.K."/>
        </authorList>
    </citation>
    <scope>NUCLEOTIDE SEQUENCE [LARGE SCALE GENOMIC DNA]</scope>
    <source>
        <strain evidence="15">AK93</strain>
    </source>
</reference>
<dbReference type="UniPathway" id="UPA00344"/>
<feature type="domain" description="Radical SAM core" evidence="13">
    <location>
        <begin position="19"/>
        <end position="251"/>
    </location>
</feature>
<feature type="binding site" evidence="12">
    <location>
        <position position="39"/>
    </location>
    <ligand>
        <name>[4Fe-4S] cluster</name>
        <dbReference type="ChEBI" id="CHEBI:49883"/>
        <label>1</label>
        <note>4Fe-4S-S-AdoMet</note>
    </ligand>
</feature>
<dbReference type="Pfam" id="PF04055">
    <property type="entry name" value="Radical_SAM"/>
    <property type="match status" value="1"/>
</dbReference>
<dbReference type="InterPro" id="IPR040064">
    <property type="entry name" value="MoaA-like"/>
</dbReference>
<feature type="binding site" evidence="12">
    <location>
        <position position="28"/>
    </location>
    <ligand>
        <name>GTP</name>
        <dbReference type="ChEBI" id="CHEBI:37565"/>
    </ligand>
</feature>
<keyword evidence="6 12" id="KW-0408">Iron</keyword>
<dbReference type="InterPro" id="IPR050105">
    <property type="entry name" value="MoCo_biosynth_MoaA/MoaC"/>
</dbReference>
<comment type="cofactor">
    <cofactor evidence="12">
        <name>[4Fe-4S] cluster</name>
        <dbReference type="ChEBI" id="CHEBI:49883"/>
    </cofactor>
    <text evidence="12">Binds 2 [4Fe-4S] clusters. Binds 1 [4Fe-4S] cluster coordinated with 3 cysteines and an exchangeable S-adenosyl-L-methionine and 1 [4Fe-4S] cluster coordinated with 3 cysteines and the GTP-derived substrate.</text>
</comment>
<dbReference type="InterPro" id="IPR006638">
    <property type="entry name" value="Elp3/MiaA/NifB-like_rSAM"/>
</dbReference>
<dbReference type="SFLD" id="SFLDS00029">
    <property type="entry name" value="Radical_SAM"/>
    <property type="match status" value="1"/>
</dbReference>
<proteinExistence type="inferred from homology"/>
<comment type="caution">
    <text evidence="14">The sequence shown here is derived from an EMBL/GenBank/DDBJ whole genome shotgun (WGS) entry which is preliminary data.</text>
</comment>
<evidence type="ECO:0000256" key="11">
    <source>
        <dbReference type="ARBA" id="ARBA00048697"/>
    </source>
</evidence>
<dbReference type="GO" id="GO:0051539">
    <property type="term" value="F:4 iron, 4 sulfur cluster binding"/>
    <property type="evidence" value="ECO:0007669"/>
    <property type="project" value="UniProtKB-UniRule"/>
</dbReference>
<dbReference type="PANTHER" id="PTHR22960:SF0">
    <property type="entry name" value="MOLYBDENUM COFACTOR BIOSYNTHESIS PROTEIN 1"/>
    <property type="match status" value="1"/>
</dbReference>
<dbReference type="InterPro" id="IPR010505">
    <property type="entry name" value="MoaA_twitch"/>
</dbReference>
<dbReference type="InterPro" id="IPR007197">
    <property type="entry name" value="rSAM"/>
</dbReference>
<feature type="binding site" evidence="12">
    <location>
        <position position="204"/>
    </location>
    <ligand>
        <name>S-adenosyl-L-methionine</name>
        <dbReference type="ChEBI" id="CHEBI:59789"/>
    </ligand>
</feature>
<comment type="pathway">
    <text evidence="12">Cofactor biosynthesis; molybdopterin biosynthesis.</text>
</comment>
<keyword evidence="5 12" id="KW-0547">Nucleotide-binding</keyword>
<dbReference type="EC" id="4.1.99.22" evidence="1 12"/>
<dbReference type="GO" id="GO:1904047">
    <property type="term" value="F:S-adenosyl-L-methionine binding"/>
    <property type="evidence" value="ECO:0007669"/>
    <property type="project" value="UniProtKB-UniRule"/>
</dbReference>
<dbReference type="SFLD" id="SFLDG01067">
    <property type="entry name" value="SPASM/twitch_domain_containing"/>
    <property type="match status" value="1"/>
</dbReference>
<keyword evidence="15" id="KW-1185">Reference proteome</keyword>
<evidence type="ECO:0000256" key="4">
    <source>
        <dbReference type="ARBA" id="ARBA00022723"/>
    </source>
</evidence>
<feature type="binding site" evidence="12">
    <location>
        <position position="42"/>
    </location>
    <ligand>
        <name>[4Fe-4S] cluster</name>
        <dbReference type="ChEBI" id="CHEBI:49883"/>
        <label>1</label>
        <note>4Fe-4S-S-AdoMet</note>
    </ligand>
</feature>
<feature type="binding site" evidence="12">
    <location>
        <position position="265"/>
    </location>
    <ligand>
        <name>[4Fe-4S] cluster</name>
        <dbReference type="ChEBI" id="CHEBI:49883"/>
        <label>2</label>
        <note>4Fe-4S-substrate</note>
    </ligand>
</feature>
<evidence type="ECO:0000256" key="2">
    <source>
        <dbReference type="ARBA" id="ARBA00022485"/>
    </source>
</evidence>
<evidence type="ECO:0000256" key="6">
    <source>
        <dbReference type="ARBA" id="ARBA00023004"/>
    </source>
</evidence>
<evidence type="ECO:0000256" key="8">
    <source>
        <dbReference type="ARBA" id="ARBA00023134"/>
    </source>
</evidence>
<keyword evidence="9 12" id="KW-0501">Molybdenum cofactor biosynthesis</keyword>
<dbReference type="CDD" id="cd21117">
    <property type="entry name" value="Twitch_MoaA"/>
    <property type="match status" value="1"/>
</dbReference>
<feature type="binding site" evidence="12">
    <location>
        <position position="78"/>
    </location>
    <ligand>
        <name>GTP</name>
        <dbReference type="ChEBI" id="CHEBI:37565"/>
    </ligand>
</feature>
<comment type="subunit">
    <text evidence="12">Monomer and homodimer.</text>
</comment>
<dbReference type="InterPro" id="IPR013785">
    <property type="entry name" value="Aldolase_TIM"/>
</dbReference>
<evidence type="ECO:0000256" key="7">
    <source>
        <dbReference type="ARBA" id="ARBA00023014"/>
    </source>
</evidence>
<dbReference type="NCBIfam" id="TIGR02666">
    <property type="entry name" value="moaA"/>
    <property type="match status" value="1"/>
</dbReference>